<dbReference type="GO" id="GO:0005813">
    <property type="term" value="C:centrosome"/>
    <property type="evidence" value="ECO:0007669"/>
    <property type="project" value="TreeGrafter"/>
</dbReference>
<dbReference type="GO" id="GO:0051959">
    <property type="term" value="F:dynein light intermediate chain binding"/>
    <property type="evidence" value="ECO:0007669"/>
    <property type="project" value="TreeGrafter"/>
</dbReference>
<evidence type="ECO:0000313" key="2">
    <source>
        <dbReference type="Proteomes" id="UP000036681"/>
    </source>
</evidence>
<accession>A0A0M3IVK9</accession>
<keyword evidence="2" id="KW-1185">Reference proteome</keyword>
<dbReference type="GO" id="GO:0031122">
    <property type="term" value="P:cytoplasmic microtubule organization"/>
    <property type="evidence" value="ECO:0007669"/>
    <property type="project" value="TreeGrafter"/>
</dbReference>
<feature type="coiled-coil region" evidence="1">
    <location>
        <begin position="27"/>
        <end position="68"/>
    </location>
</feature>
<dbReference type="AlphaFoldDB" id="A0A0M3IVK9"/>
<name>A0A0M3IVK9_ASCLU</name>
<dbReference type="GO" id="GO:0005737">
    <property type="term" value="C:cytoplasm"/>
    <property type="evidence" value="ECO:0007669"/>
    <property type="project" value="TreeGrafter"/>
</dbReference>
<protein>
    <submittedName>
        <fullName evidence="3">JAKMIP_CC3 domain-containing protein</fullName>
    </submittedName>
</protein>
<sequence>YSVHLCNFLDGRTPSPTSLERHTNVELATAKAELRKLRNLTEEKDELIAELRDELEIREADLLKMQQERLELIKDARAAKDYRDELDCLQHKVN</sequence>
<proteinExistence type="predicted"/>
<evidence type="ECO:0000313" key="3">
    <source>
        <dbReference type="WBParaSite" id="ALUE_0002278701-mRNA-1"/>
    </source>
</evidence>
<dbReference type="Proteomes" id="UP000036681">
    <property type="component" value="Unplaced"/>
</dbReference>
<dbReference type="PANTHER" id="PTHR18947:SF28">
    <property type="entry name" value="GIRDIN, ISOFORM A"/>
    <property type="match status" value="1"/>
</dbReference>
<dbReference type="GO" id="GO:0008017">
    <property type="term" value="F:microtubule binding"/>
    <property type="evidence" value="ECO:0007669"/>
    <property type="project" value="TreeGrafter"/>
</dbReference>
<keyword evidence="1" id="KW-0175">Coiled coil</keyword>
<dbReference type="WBParaSite" id="ALUE_0002278701-mRNA-1">
    <property type="protein sequence ID" value="ALUE_0002278701-mRNA-1"/>
    <property type="gene ID" value="ALUE_0002278701"/>
</dbReference>
<reference evidence="3" key="1">
    <citation type="submission" date="2017-02" db="UniProtKB">
        <authorList>
            <consortium name="WormBaseParasite"/>
        </authorList>
    </citation>
    <scope>IDENTIFICATION</scope>
</reference>
<organism evidence="2 3">
    <name type="scientific">Ascaris lumbricoides</name>
    <name type="common">Giant roundworm</name>
    <dbReference type="NCBI Taxonomy" id="6252"/>
    <lineage>
        <taxon>Eukaryota</taxon>
        <taxon>Metazoa</taxon>
        <taxon>Ecdysozoa</taxon>
        <taxon>Nematoda</taxon>
        <taxon>Chromadorea</taxon>
        <taxon>Rhabditida</taxon>
        <taxon>Spirurina</taxon>
        <taxon>Ascaridomorpha</taxon>
        <taxon>Ascaridoidea</taxon>
        <taxon>Ascarididae</taxon>
        <taxon>Ascaris</taxon>
    </lineage>
</organism>
<dbReference type="GO" id="GO:0030705">
    <property type="term" value="P:cytoskeleton-dependent intracellular transport"/>
    <property type="evidence" value="ECO:0007669"/>
    <property type="project" value="TreeGrafter"/>
</dbReference>
<evidence type="ECO:0000256" key="1">
    <source>
        <dbReference type="SAM" id="Coils"/>
    </source>
</evidence>
<dbReference type="PANTHER" id="PTHR18947">
    <property type="entry name" value="HOOK PROTEINS"/>
    <property type="match status" value="1"/>
</dbReference>